<protein>
    <recommendedName>
        <fullName evidence="3">Peptide-O-fucosyltransferase 1</fullName>
    </recommendedName>
</protein>
<evidence type="ECO:0008006" key="3">
    <source>
        <dbReference type="Google" id="ProtNLM"/>
    </source>
</evidence>
<accession>A0ABN9VSX0</accession>
<dbReference type="EMBL" id="CAUYUJ010017643">
    <property type="protein sequence ID" value="CAK0876590.1"/>
    <property type="molecule type" value="Genomic_DNA"/>
</dbReference>
<dbReference type="Gene3D" id="3.40.50.11350">
    <property type="match status" value="1"/>
</dbReference>
<dbReference type="Proteomes" id="UP001189429">
    <property type="component" value="Unassembled WGS sequence"/>
</dbReference>
<comment type="caution">
    <text evidence="1">The sequence shown here is derived from an EMBL/GenBank/DDBJ whole genome shotgun (WGS) entry which is preliminary data.</text>
</comment>
<evidence type="ECO:0000313" key="2">
    <source>
        <dbReference type="Proteomes" id="UP001189429"/>
    </source>
</evidence>
<feature type="non-terminal residue" evidence="1">
    <location>
        <position position="1"/>
    </location>
</feature>
<evidence type="ECO:0000313" key="1">
    <source>
        <dbReference type="EMBL" id="CAK0876590.1"/>
    </source>
</evidence>
<organism evidence="1 2">
    <name type="scientific">Prorocentrum cordatum</name>
    <dbReference type="NCBI Taxonomy" id="2364126"/>
    <lineage>
        <taxon>Eukaryota</taxon>
        <taxon>Sar</taxon>
        <taxon>Alveolata</taxon>
        <taxon>Dinophyceae</taxon>
        <taxon>Prorocentrales</taxon>
        <taxon>Prorocentraceae</taxon>
        <taxon>Prorocentrum</taxon>
    </lineage>
</organism>
<gene>
    <name evidence="1" type="ORF">PCOR1329_LOCUS60896</name>
</gene>
<name>A0ABN9VSX0_9DINO</name>
<proteinExistence type="predicted"/>
<sequence>ATPADELPDRYVAVHLRFGDQMFNGSNFQPDSQIVLRALRCAAELGRALLGTGPSWGIFFASDSAEARRLALEHGLSKADVPLVFESHWSPVHMDQRTNYLGMEEDAAQRLWGSLADFLLLARARGLVQCFSKDPWCGVVNGFLHSGFSLVAAQESMLPAENFRLVTSVDSCSQEELPMV</sequence>
<keyword evidence="2" id="KW-1185">Reference proteome</keyword>
<reference evidence="1" key="1">
    <citation type="submission" date="2023-10" db="EMBL/GenBank/DDBJ databases">
        <authorList>
            <person name="Chen Y."/>
            <person name="Shah S."/>
            <person name="Dougan E. K."/>
            <person name="Thang M."/>
            <person name="Chan C."/>
        </authorList>
    </citation>
    <scope>NUCLEOTIDE SEQUENCE [LARGE SCALE GENOMIC DNA]</scope>
</reference>